<feature type="non-terminal residue" evidence="2">
    <location>
        <position position="1"/>
    </location>
</feature>
<evidence type="ECO:0000313" key="2">
    <source>
        <dbReference type="EMBL" id="CAG8711899.1"/>
    </source>
</evidence>
<dbReference type="OrthoDB" id="1262810at2759"/>
<dbReference type="InterPro" id="IPR058210">
    <property type="entry name" value="SACS/Nov_dom"/>
</dbReference>
<keyword evidence="3" id="KW-1185">Reference proteome</keyword>
<feature type="domain" description="Sacsin/Nov" evidence="1">
    <location>
        <begin position="13"/>
        <end position="102"/>
    </location>
</feature>
<comment type="caution">
    <text evidence="2">The sequence shown here is derived from an EMBL/GenBank/DDBJ whole genome shotgun (WGS) entry which is preliminary data.</text>
</comment>
<evidence type="ECO:0000259" key="1">
    <source>
        <dbReference type="Pfam" id="PF25794"/>
    </source>
</evidence>
<dbReference type="Pfam" id="PF25794">
    <property type="entry name" value="SACS"/>
    <property type="match status" value="1"/>
</dbReference>
<name>A0A9N9N8C1_9GLOM</name>
<accession>A0A9N9N8C1</accession>
<protein>
    <submittedName>
        <fullName evidence="2">7118_t:CDS:1</fullName>
    </submittedName>
</protein>
<evidence type="ECO:0000313" key="3">
    <source>
        <dbReference type="Proteomes" id="UP000789570"/>
    </source>
</evidence>
<sequence>MMQEIGEEFNSQELYTYSLSSILDEYLKGSQILQNSDNAKSTEQIFILNHNTYPSNHLINSILSNYKKFNLKLDKYQGPALLLKNNLKFANSEKCNQFNKIGGKFFLKVF</sequence>
<dbReference type="AlphaFoldDB" id="A0A9N9N8C1"/>
<gene>
    <name evidence="2" type="ORF">FCALED_LOCUS13962</name>
</gene>
<reference evidence="2" key="1">
    <citation type="submission" date="2021-06" db="EMBL/GenBank/DDBJ databases">
        <authorList>
            <person name="Kallberg Y."/>
            <person name="Tangrot J."/>
            <person name="Rosling A."/>
        </authorList>
    </citation>
    <scope>NUCLEOTIDE SEQUENCE</scope>
    <source>
        <strain evidence="2">UK204</strain>
    </source>
</reference>
<organism evidence="2 3">
    <name type="scientific">Funneliformis caledonium</name>
    <dbReference type="NCBI Taxonomy" id="1117310"/>
    <lineage>
        <taxon>Eukaryota</taxon>
        <taxon>Fungi</taxon>
        <taxon>Fungi incertae sedis</taxon>
        <taxon>Mucoromycota</taxon>
        <taxon>Glomeromycotina</taxon>
        <taxon>Glomeromycetes</taxon>
        <taxon>Glomerales</taxon>
        <taxon>Glomeraceae</taxon>
        <taxon>Funneliformis</taxon>
    </lineage>
</organism>
<dbReference type="Proteomes" id="UP000789570">
    <property type="component" value="Unassembled WGS sequence"/>
</dbReference>
<dbReference type="EMBL" id="CAJVPQ010009008">
    <property type="protein sequence ID" value="CAG8711899.1"/>
    <property type="molecule type" value="Genomic_DNA"/>
</dbReference>
<proteinExistence type="predicted"/>